<proteinExistence type="predicted"/>
<comment type="caution">
    <text evidence="4">The sequence shown here is derived from an EMBL/GenBank/DDBJ whole genome shotgun (WGS) entry which is preliminary data.</text>
</comment>
<organism evidence="4 5">
    <name type="scientific">Actinoplanes teichomyceticus</name>
    <dbReference type="NCBI Taxonomy" id="1867"/>
    <lineage>
        <taxon>Bacteria</taxon>
        <taxon>Bacillati</taxon>
        <taxon>Actinomycetota</taxon>
        <taxon>Actinomycetes</taxon>
        <taxon>Micromonosporales</taxon>
        <taxon>Micromonosporaceae</taxon>
        <taxon>Actinoplanes</taxon>
    </lineage>
</organism>
<reference evidence="4 5" key="1">
    <citation type="submission" date="2019-06" db="EMBL/GenBank/DDBJ databases">
        <title>Sequencing the genomes of 1000 actinobacteria strains.</title>
        <authorList>
            <person name="Klenk H.-P."/>
        </authorList>
    </citation>
    <scope>NUCLEOTIDE SEQUENCE [LARGE SCALE GENOMIC DNA]</scope>
    <source>
        <strain evidence="4 5">DSM 43866</strain>
    </source>
</reference>
<dbReference type="Gene3D" id="3.90.550.10">
    <property type="entry name" value="Spore Coat Polysaccharide Biosynthesis Protein SpsA, Chain A"/>
    <property type="match status" value="1"/>
</dbReference>
<feature type="transmembrane region" description="Helical" evidence="2">
    <location>
        <begin position="330"/>
        <end position="355"/>
    </location>
</feature>
<gene>
    <name evidence="4" type="ORF">FHX34_103368</name>
</gene>
<dbReference type="InterPro" id="IPR029044">
    <property type="entry name" value="Nucleotide-diphossugar_trans"/>
</dbReference>
<keyword evidence="2" id="KW-0812">Transmembrane</keyword>
<feature type="transmembrane region" description="Helical" evidence="2">
    <location>
        <begin position="275"/>
        <end position="294"/>
    </location>
</feature>
<dbReference type="PANTHER" id="PTHR43685:SF2">
    <property type="entry name" value="GLYCOSYLTRANSFERASE 2-LIKE DOMAIN-CONTAINING PROTEIN"/>
    <property type="match status" value="1"/>
</dbReference>
<dbReference type="InterPro" id="IPR001173">
    <property type="entry name" value="Glyco_trans_2-like"/>
</dbReference>
<accession>A0A561WAF7</accession>
<sequence>MSVRRPGGTGHDHDRGARARPIPGKALMEAPYVSIVVPCWNEGRFVGRFLDSVKAQTYPADRVEILLVDGMSADGTRAIVREHALREPNLRLLDNPGHSKSAALNLGIAHARGDVIVRLDVHAEYAPDYLLKCVQGLLRNPEADNVGGIRRALPRDDTALGRAIAVGTTAVLGAGAARPRAAGSGPQWVDTVFGGCYRRAVFDRIGLFDEHLARDQDREFNQRLRAAGGKVLLLPDVTCTYYARSDLREFCSWTFEAGYWPFRASRAVGRWIGSWRNVVPLGFVLSVAAGAAAAPRVRTARRLTTAVLGGYAAAALATAGRLARRQHDPALLAVLPVIFVTTHVVYAAGSAWGLLDPAARRR</sequence>
<name>A0A561WAF7_ACTTI</name>
<dbReference type="PANTHER" id="PTHR43685">
    <property type="entry name" value="GLYCOSYLTRANSFERASE"/>
    <property type="match status" value="1"/>
</dbReference>
<feature type="region of interest" description="Disordered" evidence="1">
    <location>
        <begin position="1"/>
        <end position="21"/>
    </location>
</feature>
<dbReference type="CDD" id="cd02525">
    <property type="entry name" value="Succinoglycan_BP_ExoA"/>
    <property type="match status" value="1"/>
</dbReference>
<dbReference type="AlphaFoldDB" id="A0A561WAF7"/>
<feature type="transmembrane region" description="Helical" evidence="2">
    <location>
        <begin position="306"/>
        <end position="324"/>
    </location>
</feature>
<dbReference type="Pfam" id="PF00535">
    <property type="entry name" value="Glycos_transf_2"/>
    <property type="match status" value="1"/>
</dbReference>
<feature type="domain" description="Glycosyltransferase 2-like" evidence="3">
    <location>
        <begin position="34"/>
        <end position="152"/>
    </location>
</feature>
<evidence type="ECO:0000256" key="1">
    <source>
        <dbReference type="SAM" id="MobiDB-lite"/>
    </source>
</evidence>
<keyword evidence="2" id="KW-0472">Membrane</keyword>
<protein>
    <submittedName>
        <fullName evidence="4">Glycosyl transferase family 2</fullName>
    </submittedName>
</protein>
<keyword evidence="4" id="KW-0808">Transferase</keyword>
<evidence type="ECO:0000256" key="2">
    <source>
        <dbReference type="SAM" id="Phobius"/>
    </source>
</evidence>
<evidence type="ECO:0000313" key="5">
    <source>
        <dbReference type="Proteomes" id="UP000320239"/>
    </source>
</evidence>
<evidence type="ECO:0000259" key="3">
    <source>
        <dbReference type="Pfam" id="PF00535"/>
    </source>
</evidence>
<dbReference type="EMBL" id="VIWY01000003">
    <property type="protein sequence ID" value="TWG20839.1"/>
    <property type="molecule type" value="Genomic_DNA"/>
</dbReference>
<dbReference type="GO" id="GO:0016740">
    <property type="term" value="F:transferase activity"/>
    <property type="evidence" value="ECO:0007669"/>
    <property type="project" value="UniProtKB-KW"/>
</dbReference>
<dbReference type="Proteomes" id="UP000320239">
    <property type="component" value="Unassembled WGS sequence"/>
</dbReference>
<evidence type="ECO:0000313" key="4">
    <source>
        <dbReference type="EMBL" id="TWG20839.1"/>
    </source>
</evidence>
<keyword evidence="5" id="KW-1185">Reference proteome</keyword>
<keyword evidence="2" id="KW-1133">Transmembrane helix</keyword>
<dbReference type="SUPFAM" id="SSF53448">
    <property type="entry name" value="Nucleotide-diphospho-sugar transferases"/>
    <property type="match status" value="1"/>
</dbReference>
<dbReference type="InterPro" id="IPR050834">
    <property type="entry name" value="Glycosyltransf_2"/>
</dbReference>